<evidence type="ECO:0000313" key="4">
    <source>
        <dbReference type="Proteomes" id="UP001213680"/>
    </source>
</evidence>
<feature type="coiled-coil region" evidence="1">
    <location>
        <begin position="380"/>
        <end position="470"/>
    </location>
</feature>
<keyword evidence="4" id="KW-1185">Reference proteome</keyword>
<protein>
    <submittedName>
        <fullName evidence="3">Glycosyltransferase</fullName>
        <ecNumber evidence="3">2.4.-.-</ecNumber>
    </submittedName>
</protein>
<dbReference type="RefSeq" id="WP_274356489.1">
    <property type="nucleotide sequence ID" value="NZ_CP118099.1"/>
</dbReference>
<reference evidence="3 4" key="1">
    <citation type="submission" date="2023-02" db="EMBL/GenBank/DDBJ databases">
        <title>A bacterium isolated from plastisphere.</title>
        <authorList>
            <person name="Sun Y."/>
        </authorList>
    </citation>
    <scope>NUCLEOTIDE SEQUENCE [LARGE SCALE GENOMIC DNA]</scope>
    <source>
        <strain evidence="4">a-1</strain>
    </source>
</reference>
<organism evidence="3 4">
    <name type="scientific">Exiguobacterium marinum</name>
    <dbReference type="NCBI Taxonomy" id="273528"/>
    <lineage>
        <taxon>Bacteria</taxon>
        <taxon>Bacillati</taxon>
        <taxon>Bacillota</taxon>
        <taxon>Bacilli</taxon>
        <taxon>Bacillales</taxon>
        <taxon>Bacillales Family XII. Incertae Sedis</taxon>
        <taxon>Exiguobacterium</taxon>
    </lineage>
</organism>
<dbReference type="Pfam" id="PF13439">
    <property type="entry name" value="Glyco_transf_4"/>
    <property type="match status" value="1"/>
</dbReference>
<accession>A0ABY7WZS1</accession>
<proteinExistence type="predicted"/>
<dbReference type="Proteomes" id="UP001213680">
    <property type="component" value="Chromosome"/>
</dbReference>
<keyword evidence="3" id="KW-0808">Transferase</keyword>
<dbReference type="GO" id="GO:0016757">
    <property type="term" value="F:glycosyltransferase activity"/>
    <property type="evidence" value="ECO:0007669"/>
    <property type="project" value="UniProtKB-KW"/>
</dbReference>
<dbReference type="SUPFAM" id="SSF53756">
    <property type="entry name" value="UDP-Glycosyltransferase/glycogen phosphorylase"/>
    <property type="match status" value="1"/>
</dbReference>
<keyword evidence="3" id="KW-0328">Glycosyltransferase</keyword>
<name>A0ABY7WZS1_9BACL</name>
<sequence>MNILLPVFFHSAMGGLHLHILSSVKHVLKEGHDVTVICKPGPFAGEVRALGGQVVETDYSHEDIKRVIHEVRTQSFDVVYAHPFDSRQVGLALAEANDLPFVLVIHGMYHDDIQQYHASVSRVIAVSDQIATHILEHCPDIEPKLTVIPNGVDAAFTPTRVNESSERLVGLFTSRLDADKLFILDVFLDALKDERVQGLPIDWLIVGDGTQREKYESRYEESLEGTGQTIEWLGWLEQQALPGALNRSDFIIAPGRSALEGMAVGKPTIAVGSKGYQGLVTPDTWRAIASTNFGGIGTKYDDYTSGQIGNEILRLMDEDFRAETATFSAELINERFRDEQSQRQLITLLNTVIEEGGPRIDASELHPFIRYEQLHFFRSAHLLEGKLETKEKQRVKIRDERDEARRNTNKVKRELIEVNRSVREQEKQLKALQQELDQLKVSMLQVNQERNELRANVNELQTKLERVKKHPIGKFFA</sequence>
<evidence type="ECO:0000259" key="2">
    <source>
        <dbReference type="Pfam" id="PF13439"/>
    </source>
</evidence>
<dbReference type="Gene3D" id="3.40.50.2000">
    <property type="entry name" value="Glycogen Phosphorylase B"/>
    <property type="match status" value="2"/>
</dbReference>
<dbReference type="InterPro" id="IPR050194">
    <property type="entry name" value="Glycosyltransferase_grp1"/>
</dbReference>
<dbReference type="PANTHER" id="PTHR45947">
    <property type="entry name" value="SULFOQUINOVOSYL TRANSFERASE SQD2"/>
    <property type="match status" value="1"/>
</dbReference>
<dbReference type="InterPro" id="IPR028098">
    <property type="entry name" value="Glyco_trans_4-like_N"/>
</dbReference>
<keyword evidence="1" id="KW-0175">Coiled coil</keyword>
<gene>
    <name evidence="3" type="ORF">PTI97_10860</name>
</gene>
<dbReference type="EC" id="2.4.-.-" evidence="3"/>
<dbReference type="CDD" id="cd03801">
    <property type="entry name" value="GT4_PimA-like"/>
    <property type="match status" value="1"/>
</dbReference>
<dbReference type="PANTHER" id="PTHR45947:SF3">
    <property type="entry name" value="SULFOQUINOVOSYL TRANSFERASE SQD2"/>
    <property type="match status" value="1"/>
</dbReference>
<dbReference type="Pfam" id="PF13692">
    <property type="entry name" value="Glyco_trans_1_4"/>
    <property type="match status" value="1"/>
</dbReference>
<evidence type="ECO:0000256" key="1">
    <source>
        <dbReference type="SAM" id="Coils"/>
    </source>
</evidence>
<feature type="domain" description="Glycosyltransferase subfamily 4-like N-terminal" evidence="2">
    <location>
        <begin position="13"/>
        <end position="155"/>
    </location>
</feature>
<evidence type="ECO:0000313" key="3">
    <source>
        <dbReference type="EMBL" id="WDH75318.1"/>
    </source>
</evidence>
<dbReference type="EMBL" id="CP118099">
    <property type="protein sequence ID" value="WDH75318.1"/>
    <property type="molecule type" value="Genomic_DNA"/>
</dbReference>